<reference evidence="1 2" key="1">
    <citation type="submission" date="2020-08" db="EMBL/GenBank/DDBJ databases">
        <authorList>
            <person name="Koutsovoulos G."/>
            <person name="Danchin GJ E."/>
        </authorList>
    </citation>
    <scope>NUCLEOTIDE SEQUENCE [LARGE SCALE GENOMIC DNA]</scope>
</reference>
<sequence>MEQLINNIQLASGVQLYKSELDQGFSLNSEEITGDHIYFIKTRIYKCFKYTSTRSKNDSFYWECRENYKGCKGRIAYMTFKKSQDLTNNFKETQPHTCKTNGLIKIFVY</sequence>
<evidence type="ECO:0000313" key="2">
    <source>
        <dbReference type="Proteomes" id="UP000580250"/>
    </source>
</evidence>
<dbReference type="AlphaFoldDB" id="A0A6V7YAD7"/>
<evidence type="ECO:0000313" key="1">
    <source>
        <dbReference type="EMBL" id="CAD2208660.1"/>
    </source>
</evidence>
<organism evidence="1 2">
    <name type="scientific">Meloidogyne enterolobii</name>
    <name type="common">Root-knot nematode worm</name>
    <name type="synonym">Meloidogyne mayaguensis</name>
    <dbReference type="NCBI Taxonomy" id="390850"/>
    <lineage>
        <taxon>Eukaryota</taxon>
        <taxon>Metazoa</taxon>
        <taxon>Ecdysozoa</taxon>
        <taxon>Nematoda</taxon>
        <taxon>Chromadorea</taxon>
        <taxon>Rhabditida</taxon>
        <taxon>Tylenchina</taxon>
        <taxon>Tylenchomorpha</taxon>
        <taxon>Tylenchoidea</taxon>
        <taxon>Meloidogynidae</taxon>
        <taxon>Meloidogyninae</taxon>
        <taxon>Meloidogyne</taxon>
    </lineage>
</organism>
<proteinExistence type="predicted"/>
<dbReference type="Proteomes" id="UP000580250">
    <property type="component" value="Unassembled WGS sequence"/>
</dbReference>
<accession>A0A6V7YAD7</accession>
<comment type="caution">
    <text evidence="1">The sequence shown here is derived from an EMBL/GenBank/DDBJ whole genome shotgun (WGS) entry which is preliminary data.</text>
</comment>
<protein>
    <submittedName>
        <fullName evidence="1">Uncharacterized protein</fullName>
    </submittedName>
</protein>
<dbReference type="Gene3D" id="2.20.25.240">
    <property type="match status" value="1"/>
</dbReference>
<name>A0A6V7YAD7_MELEN</name>
<dbReference type="EMBL" id="CAJEWN010003815">
    <property type="protein sequence ID" value="CAD2208660.1"/>
    <property type="molecule type" value="Genomic_DNA"/>
</dbReference>
<gene>
    <name evidence="1" type="ORF">MENT_LOCUS62726</name>
</gene>